<dbReference type="EMBL" id="VDUZ01000045">
    <property type="protein sequence ID" value="TXL71331.1"/>
    <property type="molecule type" value="Genomic_DNA"/>
</dbReference>
<dbReference type="InterPro" id="IPR046531">
    <property type="entry name" value="DUF6596"/>
</dbReference>
<dbReference type="InterPro" id="IPR013249">
    <property type="entry name" value="RNA_pol_sigma70_r4_t2"/>
</dbReference>
<organism evidence="5 6">
    <name type="scientific">Vineibacter terrae</name>
    <dbReference type="NCBI Taxonomy" id="2586908"/>
    <lineage>
        <taxon>Bacteria</taxon>
        <taxon>Pseudomonadati</taxon>
        <taxon>Pseudomonadota</taxon>
        <taxon>Alphaproteobacteria</taxon>
        <taxon>Hyphomicrobiales</taxon>
        <taxon>Vineibacter</taxon>
    </lineage>
</organism>
<keyword evidence="6" id="KW-1185">Reference proteome</keyword>
<dbReference type="PANTHER" id="PTHR47756">
    <property type="entry name" value="BLL6612 PROTEIN-RELATED"/>
    <property type="match status" value="1"/>
</dbReference>
<evidence type="ECO:0000259" key="2">
    <source>
        <dbReference type="Pfam" id="PF04542"/>
    </source>
</evidence>
<evidence type="ECO:0000259" key="4">
    <source>
        <dbReference type="Pfam" id="PF20239"/>
    </source>
</evidence>
<feature type="domain" description="DUF6596" evidence="4">
    <location>
        <begin position="191"/>
        <end position="293"/>
    </location>
</feature>
<dbReference type="Pfam" id="PF20239">
    <property type="entry name" value="DUF6596"/>
    <property type="match status" value="1"/>
</dbReference>
<dbReference type="GO" id="GO:0006352">
    <property type="term" value="P:DNA-templated transcription initiation"/>
    <property type="evidence" value="ECO:0007669"/>
    <property type="project" value="InterPro"/>
</dbReference>
<name>A0A5C8PC97_9HYPH</name>
<dbReference type="InterPro" id="IPR013325">
    <property type="entry name" value="RNA_pol_sigma_r2"/>
</dbReference>
<dbReference type="PROSITE" id="PS01063">
    <property type="entry name" value="SIGMA70_ECF"/>
    <property type="match status" value="1"/>
</dbReference>
<sequence>MDPAADTSRDVPGLVERLFRREAGRLTATMARHLGPGHLGLAEDIAQETLARALRVWPFRGIPDDPVAWLHAVARRLTIDALRRDAALARHAPALALDLAQAPAAADASFADELVDDELRLLFMCAHPDLSADMRTALVLKTGCGLSVDEIAAGLLRDPATVAQWLVRAKKRIRAHGLSLDMPAPDALPARLATVLDAIYLAFSEGWSASAGDQLVRADICLEMLALAERMARHPITGTPATQALHALLAFQAARLATRTDADGNLLLLAEQDRALWDRDLIARGLAAITQAAAGQLLSEYHLLAGIAAEHAIASSFESTNWNAIRAYYDLLVDTNPSPVHRLNRVVALAMASGPEAGLGALAELENDPALRGFRLLHATRGELLRRAGRNAEAHAAFHHAFELARSEPERRFLRRRLA</sequence>
<dbReference type="InterPro" id="IPR000838">
    <property type="entry name" value="RNA_pol_sigma70_ECF_CS"/>
</dbReference>
<protein>
    <recommendedName>
        <fullName evidence="1">RNA polymerase sigma factor</fullName>
    </recommendedName>
</protein>
<dbReference type="PANTHER" id="PTHR47756:SF2">
    <property type="entry name" value="BLL6612 PROTEIN"/>
    <property type="match status" value="1"/>
</dbReference>
<evidence type="ECO:0000259" key="3">
    <source>
        <dbReference type="Pfam" id="PF08281"/>
    </source>
</evidence>
<keyword evidence="1" id="KW-0805">Transcription regulation</keyword>
<dbReference type="Pfam" id="PF04542">
    <property type="entry name" value="Sigma70_r2"/>
    <property type="match status" value="1"/>
</dbReference>
<dbReference type="InterPro" id="IPR007627">
    <property type="entry name" value="RNA_pol_sigma70_r2"/>
</dbReference>
<dbReference type="RefSeq" id="WP_147850819.1">
    <property type="nucleotide sequence ID" value="NZ_VDUZ01000045.1"/>
</dbReference>
<dbReference type="GO" id="GO:0003677">
    <property type="term" value="F:DNA binding"/>
    <property type="evidence" value="ECO:0007669"/>
    <property type="project" value="UniProtKB-KW"/>
</dbReference>
<comment type="caution">
    <text evidence="5">The sequence shown here is derived from an EMBL/GenBank/DDBJ whole genome shotgun (WGS) entry which is preliminary data.</text>
</comment>
<feature type="domain" description="RNA polymerase sigma factor 70 region 4 type 2" evidence="3">
    <location>
        <begin position="122"/>
        <end position="173"/>
    </location>
</feature>
<dbReference type="Gene3D" id="1.10.1740.10">
    <property type="match status" value="1"/>
</dbReference>
<dbReference type="Proteomes" id="UP000321638">
    <property type="component" value="Unassembled WGS sequence"/>
</dbReference>
<keyword evidence="1" id="KW-0238">DNA-binding</keyword>
<dbReference type="AlphaFoldDB" id="A0A5C8PC97"/>
<reference evidence="5 6" key="1">
    <citation type="submission" date="2019-06" db="EMBL/GenBank/DDBJ databases">
        <title>New taxonomy in bacterial strain CC-CFT640, isolated from vineyard.</title>
        <authorList>
            <person name="Lin S.-Y."/>
            <person name="Tsai C.-F."/>
            <person name="Young C.-C."/>
        </authorList>
    </citation>
    <scope>NUCLEOTIDE SEQUENCE [LARGE SCALE GENOMIC DNA]</scope>
    <source>
        <strain evidence="5 6">CC-CFT640</strain>
    </source>
</reference>
<keyword evidence="1" id="KW-0804">Transcription</keyword>
<dbReference type="Pfam" id="PF08281">
    <property type="entry name" value="Sigma70_r4_2"/>
    <property type="match status" value="1"/>
</dbReference>
<feature type="domain" description="RNA polymerase sigma-70 region 2" evidence="2">
    <location>
        <begin position="18"/>
        <end position="85"/>
    </location>
</feature>
<dbReference type="InterPro" id="IPR013324">
    <property type="entry name" value="RNA_pol_sigma_r3/r4-like"/>
</dbReference>
<dbReference type="SUPFAM" id="SSF88659">
    <property type="entry name" value="Sigma3 and sigma4 domains of RNA polymerase sigma factors"/>
    <property type="match status" value="1"/>
</dbReference>
<dbReference type="OrthoDB" id="9780299at2"/>
<gene>
    <name evidence="5" type="ORF">FHP25_30690</name>
</gene>
<evidence type="ECO:0000313" key="6">
    <source>
        <dbReference type="Proteomes" id="UP000321638"/>
    </source>
</evidence>
<dbReference type="Gene3D" id="1.10.10.10">
    <property type="entry name" value="Winged helix-like DNA-binding domain superfamily/Winged helix DNA-binding domain"/>
    <property type="match status" value="1"/>
</dbReference>
<dbReference type="SUPFAM" id="SSF88946">
    <property type="entry name" value="Sigma2 domain of RNA polymerase sigma factors"/>
    <property type="match status" value="1"/>
</dbReference>
<keyword evidence="1" id="KW-0731">Sigma factor</keyword>
<accession>A0A5C8PC97</accession>
<proteinExistence type="inferred from homology"/>
<dbReference type="InterPro" id="IPR014284">
    <property type="entry name" value="RNA_pol_sigma-70_dom"/>
</dbReference>
<dbReference type="GO" id="GO:0016987">
    <property type="term" value="F:sigma factor activity"/>
    <property type="evidence" value="ECO:0007669"/>
    <property type="project" value="UniProtKB-KW"/>
</dbReference>
<comment type="similarity">
    <text evidence="1">Belongs to the sigma-70 factor family. ECF subfamily.</text>
</comment>
<evidence type="ECO:0000256" key="1">
    <source>
        <dbReference type="RuleBase" id="RU000716"/>
    </source>
</evidence>
<dbReference type="NCBIfam" id="TIGR02937">
    <property type="entry name" value="sigma70-ECF"/>
    <property type="match status" value="1"/>
</dbReference>
<evidence type="ECO:0000313" key="5">
    <source>
        <dbReference type="EMBL" id="TXL71331.1"/>
    </source>
</evidence>
<dbReference type="InterPro" id="IPR036388">
    <property type="entry name" value="WH-like_DNA-bd_sf"/>
</dbReference>